<feature type="non-terminal residue" evidence="1">
    <location>
        <position position="172"/>
    </location>
</feature>
<reference evidence="1" key="1">
    <citation type="submission" date="2015-07" db="EMBL/GenBank/DDBJ databases">
        <title>MeaNS - Measles Nucleotide Surveillance Program.</title>
        <authorList>
            <person name="Tran T."/>
            <person name="Druce J."/>
        </authorList>
    </citation>
    <scope>NUCLEOTIDE SEQUENCE</scope>
    <source>
        <strain evidence="1">UCB-OBI-ISO-001</strain>
        <tissue evidence="1">Gonad</tissue>
    </source>
</reference>
<dbReference type="SUPFAM" id="SSF56219">
    <property type="entry name" value="DNase I-like"/>
    <property type="match status" value="1"/>
</dbReference>
<gene>
    <name evidence="1" type="ORF">OCBIM_22007949mg</name>
</gene>
<dbReference type="PANTHER" id="PTHR23227">
    <property type="entry name" value="BUCENTAUR RELATED"/>
    <property type="match status" value="1"/>
</dbReference>
<dbReference type="Gene3D" id="3.60.10.10">
    <property type="entry name" value="Endonuclease/exonuclease/phosphatase"/>
    <property type="match status" value="1"/>
</dbReference>
<dbReference type="STRING" id="37653.A0A0L8FU13"/>
<evidence type="ECO:0008006" key="2">
    <source>
        <dbReference type="Google" id="ProtNLM"/>
    </source>
</evidence>
<dbReference type="OrthoDB" id="10070415at2759"/>
<dbReference type="AlphaFoldDB" id="A0A0L8FU13"/>
<protein>
    <recommendedName>
        <fullName evidence="2">Endonuclease/exonuclease/phosphatase domain-containing protein</fullName>
    </recommendedName>
</protein>
<sequence>MNIGCWNVRALLDSESNKRYLEGRSALTGKKMQKYAMDIVALSETKFLGQVNFTEKSSGYTFYWNGKEEKENCKKKKNVYAPTMNASENEKLSFYDALKENIHKIPHEDKIMILGDFNDRVGKDHETWGVIGGHGVGNCNSNGLLLLQMCSELNLFIMSTAFHTFKTTWIHP</sequence>
<dbReference type="PANTHER" id="PTHR23227:SF84">
    <property type="entry name" value="ENDONUCLEASE_EXONUCLEASE_PHOSPHATASE DOMAIN-CONTAINING PROTEIN"/>
    <property type="match status" value="1"/>
</dbReference>
<accession>A0A0L8FU13</accession>
<proteinExistence type="predicted"/>
<evidence type="ECO:0000313" key="1">
    <source>
        <dbReference type="EMBL" id="KOF68187.1"/>
    </source>
</evidence>
<organism evidence="1">
    <name type="scientific">Octopus bimaculoides</name>
    <name type="common">California two-spotted octopus</name>
    <dbReference type="NCBI Taxonomy" id="37653"/>
    <lineage>
        <taxon>Eukaryota</taxon>
        <taxon>Metazoa</taxon>
        <taxon>Spiralia</taxon>
        <taxon>Lophotrochozoa</taxon>
        <taxon>Mollusca</taxon>
        <taxon>Cephalopoda</taxon>
        <taxon>Coleoidea</taxon>
        <taxon>Octopodiformes</taxon>
        <taxon>Octopoda</taxon>
        <taxon>Incirrata</taxon>
        <taxon>Octopodidae</taxon>
        <taxon>Octopus</taxon>
    </lineage>
</organism>
<name>A0A0L8FU13_OCTBM</name>
<dbReference type="InterPro" id="IPR027124">
    <property type="entry name" value="Swc5/CFDP1/2"/>
</dbReference>
<dbReference type="EMBL" id="KQ426499">
    <property type="protein sequence ID" value="KOF68187.1"/>
    <property type="molecule type" value="Genomic_DNA"/>
</dbReference>
<dbReference type="InterPro" id="IPR036691">
    <property type="entry name" value="Endo/exonu/phosph_ase_sf"/>
</dbReference>